<dbReference type="AlphaFoldDB" id="A0AAT9FMM9"/>
<organism evidence="2">
    <name type="scientific">Oceaniferula spumae</name>
    <dbReference type="NCBI Taxonomy" id="2979115"/>
    <lineage>
        <taxon>Bacteria</taxon>
        <taxon>Pseudomonadati</taxon>
        <taxon>Verrucomicrobiota</taxon>
        <taxon>Verrucomicrobiia</taxon>
        <taxon>Verrucomicrobiales</taxon>
        <taxon>Verrucomicrobiaceae</taxon>
        <taxon>Oceaniferula</taxon>
    </lineage>
</organism>
<evidence type="ECO:0000256" key="1">
    <source>
        <dbReference type="SAM" id="MobiDB-lite"/>
    </source>
</evidence>
<accession>A0AAT9FMM9</accession>
<sequence>MMNKWIVFALASVAVIFLWIRFGSPAHDSDGRHVLEGNGNGARSASTERSTRSRTSSRKETREAQLKREFLAILDNDDMATRKAAFAEFLASLTSDADHQAAMEVLAKEFYPRETGSMLRQIMQQWAAMNPLGALAFSDLDHKDPRFKGTCLINVFAVWIKHDPAAARAKAAEPKYKDSNAAIGMTLGLMDVDLIQARDGISSLEREFDRSSALNELFSRYAAKDEWAEAAKWVNGLPEGEFAEMAAEEYIERMQSDAPEEARMWARSMENGDPKKDPLMYSIALRYQGSNHSVEGAKWFLEIPPAKDTDRARAFLARALSETNPELARKLRETMTTPE</sequence>
<evidence type="ECO:0008006" key="3">
    <source>
        <dbReference type="Google" id="ProtNLM"/>
    </source>
</evidence>
<dbReference type="KEGG" id="osu:NT6N_22630"/>
<protein>
    <recommendedName>
        <fullName evidence="3">DUF4034 domain-containing protein</fullName>
    </recommendedName>
</protein>
<dbReference type="EMBL" id="AP026866">
    <property type="protein sequence ID" value="BDS07223.1"/>
    <property type="molecule type" value="Genomic_DNA"/>
</dbReference>
<gene>
    <name evidence="2" type="ORF">NT6N_22630</name>
</gene>
<proteinExistence type="predicted"/>
<reference evidence="2" key="1">
    <citation type="submission" date="2024-07" db="EMBL/GenBank/DDBJ databases">
        <title>Complete genome sequence of Verrucomicrobiaceae bacterium NT6N.</title>
        <authorList>
            <person name="Huang C."/>
            <person name="Takami H."/>
            <person name="Hamasaki K."/>
        </authorList>
    </citation>
    <scope>NUCLEOTIDE SEQUENCE</scope>
    <source>
        <strain evidence="2">NT6N</strain>
    </source>
</reference>
<feature type="region of interest" description="Disordered" evidence="1">
    <location>
        <begin position="33"/>
        <end position="63"/>
    </location>
</feature>
<evidence type="ECO:0000313" key="2">
    <source>
        <dbReference type="EMBL" id="BDS07223.1"/>
    </source>
</evidence>
<name>A0AAT9FMM9_9BACT</name>